<gene>
    <name evidence="1" type="ORF">GALL_527720</name>
</gene>
<dbReference type="AlphaFoldDB" id="A0A1J5PK43"/>
<proteinExistence type="predicted"/>
<protein>
    <submittedName>
        <fullName evidence="1">Uncharacterized protein</fullName>
    </submittedName>
</protein>
<sequence length="85" mass="9358">MKGRRLASAPPVAELGLHTPLCCRVLLGCFRHLLGELFPLFGRKPPRFGVSRKVEICRVVLNPVRSPLLEEGPDAGRMHASGEPF</sequence>
<name>A0A1J5PK43_9ZZZZ</name>
<dbReference type="EMBL" id="MLJW01007146">
    <property type="protein sequence ID" value="OIQ65667.1"/>
    <property type="molecule type" value="Genomic_DNA"/>
</dbReference>
<accession>A0A1J5PK43</accession>
<evidence type="ECO:0000313" key="1">
    <source>
        <dbReference type="EMBL" id="OIQ65667.1"/>
    </source>
</evidence>
<reference evidence="1" key="1">
    <citation type="submission" date="2016-10" db="EMBL/GenBank/DDBJ databases">
        <title>Sequence of Gallionella enrichment culture.</title>
        <authorList>
            <person name="Poehlein A."/>
            <person name="Muehling M."/>
            <person name="Daniel R."/>
        </authorList>
    </citation>
    <scope>NUCLEOTIDE SEQUENCE</scope>
</reference>
<comment type="caution">
    <text evidence="1">The sequence shown here is derived from an EMBL/GenBank/DDBJ whole genome shotgun (WGS) entry which is preliminary data.</text>
</comment>
<organism evidence="1">
    <name type="scientific">mine drainage metagenome</name>
    <dbReference type="NCBI Taxonomy" id="410659"/>
    <lineage>
        <taxon>unclassified sequences</taxon>
        <taxon>metagenomes</taxon>
        <taxon>ecological metagenomes</taxon>
    </lineage>
</organism>